<feature type="transmembrane region" description="Helical" evidence="1">
    <location>
        <begin position="21"/>
        <end position="43"/>
    </location>
</feature>
<dbReference type="OrthoDB" id="178148at2157"/>
<proteinExistence type="predicted"/>
<evidence type="ECO:0000313" key="4">
    <source>
        <dbReference type="Proteomes" id="UP000766904"/>
    </source>
</evidence>
<dbReference type="Proteomes" id="UP000766904">
    <property type="component" value="Unassembled WGS sequence"/>
</dbReference>
<gene>
    <name evidence="3" type="ORF">CV102_16625</name>
</gene>
<evidence type="ECO:0000256" key="1">
    <source>
        <dbReference type="SAM" id="Phobius"/>
    </source>
</evidence>
<feature type="domain" description="Archaeal Type IV pilin N-terminal" evidence="2">
    <location>
        <begin position="16"/>
        <end position="89"/>
    </location>
</feature>
<dbReference type="PANTHER" id="PTHR38138:SF1">
    <property type="entry name" value="ARCHAEAL TYPE IV PILIN N-TERMINAL DOMAIN-CONTAINING PROTEIN"/>
    <property type="match status" value="1"/>
</dbReference>
<dbReference type="NCBIfam" id="TIGR02537">
    <property type="entry name" value="arch_flag_Nterm"/>
    <property type="match status" value="1"/>
</dbReference>
<keyword evidence="4" id="KW-1185">Reference proteome</keyword>
<keyword evidence="1" id="KW-1133">Transmembrane helix</keyword>
<dbReference type="InterPro" id="IPR013373">
    <property type="entry name" value="Flagellin/pilin_N_arc"/>
</dbReference>
<reference evidence="3" key="1">
    <citation type="submission" date="2017-11" db="EMBL/GenBank/DDBJ databases">
        <authorList>
            <person name="Kajale S.C."/>
            <person name="Sharma A."/>
        </authorList>
    </citation>
    <scope>NUCLEOTIDE SEQUENCE</scope>
    <source>
        <strain evidence="3">LS1_42</strain>
    </source>
</reference>
<dbReference type="InterPro" id="IPR012859">
    <property type="entry name" value="Pilin_N_archaeal"/>
</dbReference>
<dbReference type="EMBL" id="PHNJ01000009">
    <property type="protein sequence ID" value="TYL37584.1"/>
    <property type="molecule type" value="Genomic_DNA"/>
</dbReference>
<keyword evidence="1" id="KW-0812">Transmembrane</keyword>
<keyword evidence="1" id="KW-0472">Membrane</keyword>
<dbReference type="Pfam" id="PF07790">
    <property type="entry name" value="Pilin_N"/>
    <property type="match status" value="1"/>
</dbReference>
<dbReference type="AlphaFoldDB" id="A0A8J8TRC7"/>
<evidence type="ECO:0000259" key="2">
    <source>
        <dbReference type="Pfam" id="PF07790"/>
    </source>
</evidence>
<dbReference type="PANTHER" id="PTHR38138">
    <property type="entry name" value="VNG6441H"/>
    <property type="match status" value="1"/>
</dbReference>
<name>A0A8J8TRC7_9EURY</name>
<accession>A0A8J8TRC7</accession>
<comment type="caution">
    <text evidence="3">The sequence shown here is derived from an EMBL/GenBank/DDBJ whole genome shotgun (WGS) entry which is preliminary data.</text>
</comment>
<protein>
    <submittedName>
        <fullName evidence="3">Type IV pilin</fullName>
    </submittedName>
</protein>
<organism evidence="3 4">
    <name type="scientific">Natronococcus pandeyae</name>
    <dbReference type="NCBI Taxonomy" id="2055836"/>
    <lineage>
        <taxon>Archaea</taxon>
        <taxon>Methanobacteriati</taxon>
        <taxon>Methanobacteriota</taxon>
        <taxon>Stenosarchaea group</taxon>
        <taxon>Halobacteria</taxon>
        <taxon>Halobacteriales</taxon>
        <taxon>Natrialbaceae</taxon>
        <taxon>Natronococcus</taxon>
    </lineage>
</organism>
<evidence type="ECO:0000313" key="3">
    <source>
        <dbReference type="EMBL" id="TYL37584.1"/>
    </source>
</evidence>
<sequence>MFDKLGKKLLGNEEERAVSPVIGVILMVAITVILAAVIAAFVLDMGDLDETAPNAQFDWELDAAGDNIEEITLTSGEDVETANIEINGDDVDTASDGTADITGNDQTWTAGQTLVLDSPDSEVTITWNADGSSSIIAEEEV</sequence>
<dbReference type="RefSeq" id="WP_148859115.1">
    <property type="nucleotide sequence ID" value="NZ_PHNJ01000009.1"/>
</dbReference>